<sequence length="237" mass="27650">MKNKKANQTSEATAFAPADLHLLSTLGNQMNSFQTFLDVLSQILTLFALICAGLAFVFKEGIKAYFKKIVTDTTLEKKKQIDEDLEIHKNRLVGDLERLKYQIELEKQLEFKILDARVEAYNGLISAYFDAYQELIRFNAQQNKYPEIRDQLIDKLLEHFERMNDAWKGNQLFVTEEMNHNLVMVDVHLRGFYNRIVKGQQTIEKEEWDALIHEFGVLKNLMNEELKQTAKKTNQGE</sequence>
<evidence type="ECO:0000313" key="3">
    <source>
        <dbReference type="Proteomes" id="UP000247099"/>
    </source>
</evidence>
<keyword evidence="1" id="KW-0812">Transmembrane</keyword>
<protein>
    <submittedName>
        <fullName evidence="2">Uncharacterized protein</fullName>
    </submittedName>
</protein>
<proteinExistence type="predicted"/>
<evidence type="ECO:0000313" key="2">
    <source>
        <dbReference type="EMBL" id="PXA04357.1"/>
    </source>
</evidence>
<reference evidence="2 3" key="1">
    <citation type="submission" date="2018-05" db="EMBL/GenBank/DDBJ databases">
        <title>Coraliomargarita sinensis sp. nov., isolated from a marine solar saltern.</title>
        <authorList>
            <person name="Zhou L.Y."/>
        </authorList>
    </citation>
    <scope>NUCLEOTIDE SEQUENCE [LARGE SCALE GENOMIC DNA]</scope>
    <source>
        <strain evidence="2 3">WN38</strain>
    </source>
</reference>
<dbReference type="InParanoid" id="A0A317ZJE1"/>
<feature type="transmembrane region" description="Helical" evidence="1">
    <location>
        <begin position="39"/>
        <end position="58"/>
    </location>
</feature>
<dbReference type="EMBL" id="QHJQ01000004">
    <property type="protein sequence ID" value="PXA04357.1"/>
    <property type="molecule type" value="Genomic_DNA"/>
</dbReference>
<dbReference type="AlphaFoldDB" id="A0A317ZJE1"/>
<dbReference type="Proteomes" id="UP000247099">
    <property type="component" value="Unassembled WGS sequence"/>
</dbReference>
<dbReference type="RefSeq" id="WP_110130810.1">
    <property type="nucleotide sequence ID" value="NZ_QHJQ01000004.1"/>
</dbReference>
<name>A0A317ZJE1_9BACT</name>
<keyword evidence="1" id="KW-0472">Membrane</keyword>
<keyword evidence="3" id="KW-1185">Reference proteome</keyword>
<organism evidence="2 3">
    <name type="scientific">Coraliomargarita sinensis</name>
    <dbReference type="NCBI Taxonomy" id="2174842"/>
    <lineage>
        <taxon>Bacteria</taxon>
        <taxon>Pseudomonadati</taxon>
        <taxon>Verrucomicrobiota</taxon>
        <taxon>Opitutia</taxon>
        <taxon>Puniceicoccales</taxon>
        <taxon>Coraliomargaritaceae</taxon>
        <taxon>Coraliomargarita</taxon>
    </lineage>
</organism>
<accession>A0A317ZJE1</accession>
<gene>
    <name evidence="2" type="ORF">DDZ13_07440</name>
</gene>
<evidence type="ECO:0000256" key="1">
    <source>
        <dbReference type="SAM" id="Phobius"/>
    </source>
</evidence>
<keyword evidence="1" id="KW-1133">Transmembrane helix</keyword>
<comment type="caution">
    <text evidence="2">The sequence shown here is derived from an EMBL/GenBank/DDBJ whole genome shotgun (WGS) entry which is preliminary data.</text>
</comment>